<proteinExistence type="inferred from homology"/>
<feature type="compositionally biased region" description="Polar residues" evidence="5">
    <location>
        <begin position="306"/>
        <end position="317"/>
    </location>
</feature>
<dbReference type="Pfam" id="PF02902">
    <property type="entry name" value="Peptidase_C48"/>
    <property type="match status" value="1"/>
</dbReference>
<feature type="compositionally biased region" description="Basic and acidic residues" evidence="5">
    <location>
        <begin position="272"/>
        <end position="290"/>
    </location>
</feature>
<dbReference type="PANTHER" id="PTHR46915">
    <property type="entry name" value="UBIQUITIN-LIKE PROTEASE 4-RELATED"/>
    <property type="match status" value="1"/>
</dbReference>
<comment type="caution">
    <text evidence="7">The sequence shown here is derived from an EMBL/GenBank/DDBJ whole genome shotgun (WGS) entry which is preliminary data.</text>
</comment>
<dbReference type="InterPro" id="IPR038765">
    <property type="entry name" value="Papain-like_cys_pep_sf"/>
</dbReference>
<evidence type="ECO:0000256" key="3">
    <source>
        <dbReference type="ARBA" id="ARBA00022801"/>
    </source>
</evidence>
<dbReference type="GO" id="GO:0008234">
    <property type="term" value="F:cysteine-type peptidase activity"/>
    <property type="evidence" value="ECO:0007669"/>
    <property type="project" value="UniProtKB-KW"/>
</dbReference>
<dbReference type="OrthoDB" id="442460at2759"/>
<feature type="region of interest" description="Disordered" evidence="5">
    <location>
        <begin position="369"/>
        <end position="391"/>
    </location>
</feature>
<gene>
    <name evidence="7" type="ORF">EUX98_g4728</name>
</gene>
<protein>
    <recommendedName>
        <fullName evidence="6">Ubiquitin-like protease family profile domain-containing protein</fullName>
    </recommendedName>
</protein>
<dbReference type="GO" id="GO:0016926">
    <property type="term" value="P:protein desumoylation"/>
    <property type="evidence" value="ECO:0007669"/>
    <property type="project" value="UniProtKB-ARBA"/>
</dbReference>
<evidence type="ECO:0000256" key="5">
    <source>
        <dbReference type="SAM" id="MobiDB-lite"/>
    </source>
</evidence>
<keyword evidence="8" id="KW-1185">Reference proteome</keyword>
<dbReference type="SUPFAM" id="SSF54001">
    <property type="entry name" value="Cysteine proteinases"/>
    <property type="match status" value="1"/>
</dbReference>
<evidence type="ECO:0000256" key="2">
    <source>
        <dbReference type="ARBA" id="ARBA00022670"/>
    </source>
</evidence>
<dbReference type="Proteomes" id="UP000308730">
    <property type="component" value="Unassembled WGS sequence"/>
</dbReference>
<feature type="domain" description="Ubiquitin-like protease family profile" evidence="6">
    <location>
        <begin position="517"/>
        <end position="719"/>
    </location>
</feature>
<feature type="region of interest" description="Disordered" evidence="5">
    <location>
        <begin position="758"/>
        <end position="784"/>
    </location>
</feature>
<name>A0A4S4N182_9APHY</name>
<dbReference type="PANTHER" id="PTHR46915:SF2">
    <property type="entry name" value="UBIQUITIN-LIKE PROTEASE 4"/>
    <property type="match status" value="1"/>
</dbReference>
<keyword evidence="4" id="KW-0788">Thiol protease</keyword>
<reference evidence="7 8" key="1">
    <citation type="submission" date="2019-02" db="EMBL/GenBank/DDBJ databases">
        <title>Genome sequencing of the rare red list fungi Antrodiella citrinella (Flaviporus citrinellus).</title>
        <authorList>
            <person name="Buettner E."/>
            <person name="Kellner H."/>
        </authorList>
    </citation>
    <scope>NUCLEOTIDE SEQUENCE [LARGE SCALE GENOMIC DNA]</scope>
    <source>
        <strain evidence="7 8">DSM 108506</strain>
    </source>
</reference>
<evidence type="ECO:0000313" key="7">
    <source>
        <dbReference type="EMBL" id="THH29460.1"/>
    </source>
</evidence>
<feature type="region of interest" description="Disordered" evidence="5">
    <location>
        <begin position="261"/>
        <end position="336"/>
    </location>
</feature>
<evidence type="ECO:0000313" key="8">
    <source>
        <dbReference type="Proteomes" id="UP000308730"/>
    </source>
</evidence>
<evidence type="ECO:0000256" key="4">
    <source>
        <dbReference type="ARBA" id="ARBA00022807"/>
    </source>
</evidence>
<dbReference type="PROSITE" id="PS50600">
    <property type="entry name" value="ULP_PROTEASE"/>
    <property type="match status" value="1"/>
</dbReference>
<dbReference type="AlphaFoldDB" id="A0A4S4N182"/>
<comment type="similarity">
    <text evidence="1">Belongs to the peptidase C48 family.</text>
</comment>
<keyword evidence="3" id="KW-0378">Hydrolase</keyword>
<dbReference type="EMBL" id="SGPM01000123">
    <property type="protein sequence ID" value="THH29460.1"/>
    <property type="molecule type" value="Genomic_DNA"/>
</dbReference>
<accession>A0A4S4N182</accession>
<keyword evidence="2" id="KW-0645">Protease</keyword>
<dbReference type="Gene3D" id="3.40.395.10">
    <property type="entry name" value="Adenoviral Proteinase, Chain A"/>
    <property type="match status" value="1"/>
</dbReference>
<dbReference type="InterPro" id="IPR003653">
    <property type="entry name" value="Peptidase_C48_C"/>
</dbReference>
<sequence>MFLIRQELQVSGTTRHIRAELKRLRRIIATSCARQLTPSPPSTFLRCLSGLFSLFINEPELFSLRYTICTFPLILSNSSQAMSNRHGTTNPFGKKNVQDNDMEVLFEEMGRKATSMRALMRGPIYSDTVAPGTALQERIASGKAKLLESFGARGVPEPGPSSGPVSDIEARISKSQRTLELITADDMKIDGDGVAAARHRIKDVLKTGVPSKEYRDLLAKRTLTMQPYPNRMNSHPSGSLNVGEIGPIRAKAVAVERYTQRLLPPSQSNPGRSDHTTVRHEDYHRSKERYTPSVGPYIREDHRTLSVDQSSSQMLSRTRTDPKSCSDARQPSPEAMAIDPVLPDPAIRAVPSLMAAKPKPKDVGMTVQAASASSRKGKARAITSPEPMEKDTLPSALVTRPVAAEPQDVVMRTESAGASSQWKLRASAGASSGKIKSRAEGVDRVFGGWGRSDEDIKHSEAKSDVHGELQNALKFATKLSKRWENEVFPERWVPMLSDGFKITTDAGKWIGIGGETHSLVNTDILRIRSPGKGVRAAELYLSDTLVDIGIQMVIKELSGINFSYAIHKKDSLFNCNLYDARHGRELHYDRVDKLISYLARGKPHSTRHLWNRHTILMPICGESHWYLIVVINPRAMITTRDPSSLDANVVDTDCIIVAMDSMAVNRNDTMAAVERYLRKRAELDDMEVFRSPRHVNLMVPAQPNAYDCGIFVIFFAGTVVMQSEWFRHEVANQMRVRTVKLGDAGHVGFAARWSREVEHDGDHEITSGDDSESSEVDVLPESGKLVPRKARRSVVPPLPACKDDFVDVDE</sequence>
<dbReference type="GO" id="GO:0019783">
    <property type="term" value="F:ubiquitin-like protein peptidase activity"/>
    <property type="evidence" value="ECO:0007669"/>
    <property type="project" value="UniProtKB-ARBA"/>
</dbReference>
<dbReference type="GO" id="GO:0006508">
    <property type="term" value="P:proteolysis"/>
    <property type="evidence" value="ECO:0007669"/>
    <property type="project" value="UniProtKB-KW"/>
</dbReference>
<evidence type="ECO:0000256" key="1">
    <source>
        <dbReference type="ARBA" id="ARBA00005234"/>
    </source>
</evidence>
<evidence type="ECO:0000259" key="6">
    <source>
        <dbReference type="PROSITE" id="PS50600"/>
    </source>
</evidence>
<organism evidence="7 8">
    <name type="scientific">Antrodiella citrinella</name>
    <dbReference type="NCBI Taxonomy" id="2447956"/>
    <lineage>
        <taxon>Eukaryota</taxon>
        <taxon>Fungi</taxon>
        <taxon>Dikarya</taxon>
        <taxon>Basidiomycota</taxon>
        <taxon>Agaricomycotina</taxon>
        <taxon>Agaricomycetes</taxon>
        <taxon>Polyporales</taxon>
        <taxon>Steccherinaceae</taxon>
        <taxon>Antrodiella</taxon>
    </lineage>
</organism>